<dbReference type="SUPFAM" id="SSF51120">
    <property type="entry name" value="beta-Roll"/>
    <property type="match status" value="1"/>
</dbReference>
<protein>
    <submittedName>
        <fullName evidence="1">Uncharacterized protein</fullName>
    </submittedName>
</protein>
<dbReference type="Proteomes" id="UP001497045">
    <property type="component" value="Unassembled WGS sequence"/>
</dbReference>
<dbReference type="RefSeq" id="WP_341673742.1">
    <property type="nucleotide sequence ID" value="NZ_JBBYHV010000002.1"/>
</dbReference>
<name>A0ABU9IFK9_9SPHN</name>
<dbReference type="EMBL" id="JBBYHV010000002">
    <property type="protein sequence ID" value="MEL1251181.1"/>
    <property type="molecule type" value="Genomic_DNA"/>
</dbReference>
<proteinExistence type="predicted"/>
<evidence type="ECO:0000313" key="2">
    <source>
        <dbReference type="Proteomes" id="UP001497045"/>
    </source>
</evidence>
<comment type="caution">
    <text evidence="1">The sequence shown here is derived from an EMBL/GenBank/DDBJ whole genome shotgun (WGS) entry which is preliminary data.</text>
</comment>
<accession>A0ABU9IFK9</accession>
<sequence length="60" mass="6200">MTGGSASDTFVLALDNGADIILDFDDASDVLDFSAIIEIADLTDLTNNHATEVGSSVVIL</sequence>
<dbReference type="Gene3D" id="2.150.10.10">
    <property type="entry name" value="Serralysin-like metalloprotease, C-terminal"/>
    <property type="match status" value="1"/>
</dbReference>
<gene>
    <name evidence="1" type="ORF">AAEO60_10910</name>
</gene>
<dbReference type="InterPro" id="IPR011049">
    <property type="entry name" value="Serralysin-like_metalloprot_C"/>
</dbReference>
<keyword evidence="2" id="KW-1185">Reference proteome</keyword>
<organism evidence="1 2">
    <name type="scientific">Aurantiacibacter gilvus</name>
    <dbReference type="NCBI Taxonomy" id="3139141"/>
    <lineage>
        <taxon>Bacteria</taxon>
        <taxon>Pseudomonadati</taxon>
        <taxon>Pseudomonadota</taxon>
        <taxon>Alphaproteobacteria</taxon>
        <taxon>Sphingomonadales</taxon>
        <taxon>Erythrobacteraceae</taxon>
        <taxon>Aurantiacibacter</taxon>
    </lineage>
</organism>
<evidence type="ECO:0000313" key="1">
    <source>
        <dbReference type="EMBL" id="MEL1251181.1"/>
    </source>
</evidence>
<reference evidence="1 2" key="1">
    <citation type="submission" date="2024-04" db="EMBL/GenBank/DDBJ databases">
        <title>Aurantiacibacter sp. DGU6 16S ribosomal RNA gene Genome sequencing and assembly.</title>
        <authorList>
            <person name="Park S."/>
        </authorList>
    </citation>
    <scope>NUCLEOTIDE SEQUENCE [LARGE SCALE GENOMIC DNA]</scope>
    <source>
        <strain evidence="1 2">DGU6</strain>
    </source>
</reference>